<dbReference type="OMA" id="WIYLIMG"/>
<comment type="subcellular location">
    <subcellularLocation>
        <location evidence="1">Membrane</location>
        <topology evidence="1">Multi-pass membrane protein</topology>
    </subcellularLocation>
</comment>
<protein>
    <recommendedName>
        <fullName evidence="7">Major facilitator superfamily (MFS) profile domain-containing protein</fullName>
    </recommendedName>
</protein>
<dbReference type="PANTHER" id="PTHR23511">
    <property type="entry name" value="SYNAPTIC VESICLE GLYCOPROTEIN 2"/>
    <property type="match status" value="1"/>
</dbReference>
<dbReference type="OrthoDB" id="425067at2759"/>
<keyword evidence="3 6" id="KW-0812">Transmembrane</keyword>
<dbReference type="FunFam" id="1.20.1250.20:FF:000457">
    <property type="entry name" value="Uncharacterized protein"/>
    <property type="match status" value="1"/>
</dbReference>
<dbReference type="PANTHER" id="PTHR23511:SF5">
    <property type="entry name" value="MAJOR FACILITATOR-TYPE TRANSPORTER HXNZ-RELATED"/>
    <property type="match status" value="1"/>
</dbReference>
<keyword evidence="2" id="KW-0813">Transport</keyword>
<feature type="domain" description="Major facilitator superfamily (MFS) profile" evidence="7">
    <location>
        <begin position="524"/>
        <end position="954"/>
    </location>
</feature>
<keyword evidence="5 6" id="KW-0472">Membrane</keyword>
<feature type="transmembrane region" description="Helical" evidence="6">
    <location>
        <begin position="648"/>
        <end position="672"/>
    </location>
</feature>
<organism evidence="8 9">
    <name type="scientific">Paramecium octaurelia</name>
    <dbReference type="NCBI Taxonomy" id="43137"/>
    <lineage>
        <taxon>Eukaryota</taxon>
        <taxon>Sar</taxon>
        <taxon>Alveolata</taxon>
        <taxon>Ciliophora</taxon>
        <taxon>Intramacronucleata</taxon>
        <taxon>Oligohymenophorea</taxon>
        <taxon>Peniculida</taxon>
        <taxon>Parameciidae</taxon>
        <taxon>Paramecium</taxon>
    </lineage>
</organism>
<feature type="transmembrane region" description="Helical" evidence="6">
    <location>
        <begin position="932"/>
        <end position="951"/>
    </location>
</feature>
<feature type="transmembrane region" description="Helical" evidence="6">
    <location>
        <begin position="867"/>
        <end position="886"/>
    </location>
</feature>
<dbReference type="EMBL" id="CAJJDP010000075">
    <property type="protein sequence ID" value="CAD8181168.1"/>
    <property type="molecule type" value="Genomic_DNA"/>
</dbReference>
<name>A0A8S1VTK7_PAROT</name>
<dbReference type="GO" id="GO:0022857">
    <property type="term" value="F:transmembrane transporter activity"/>
    <property type="evidence" value="ECO:0007669"/>
    <property type="project" value="InterPro"/>
</dbReference>
<keyword evidence="4 6" id="KW-1133">Transmembrane helix</keyword>
<reference evidence="8" key="1">
    <citation type="submission" date="2021-01" db="EMBL/GenBank/DDBJ databases">
        <authorList>
            <consortium name="Genoscope - CEA"/>
            <person name="William W."/>
        </authorList>
    </citation>
    <scope>NUCLEOTIDE SEQUENCE</scope>
</reference>
<feature type="transmembrane region" description="Helical" evidence="6">
    <location>
        <begin position="770"/>
        <end position="793"/>
    </location>
</feature>
<sequence>MNPKDFFEITHYSLQEIQQIPPFKNNLSTFNKQTYTVSSAQTGKSHSLSKLINEPIYFINDGHLYLVGRKEIQQGKTYVGYSVQYLTLIKYKGLYEMDSITIETNLESLKKNKTYRQLSSSYFERVKDGQELLIFNESKLEEQDEYSLSYLLSYKIQNSAQLVQEQVRLEKKQQHTFKAFQPFESHYSMVSENFPEVFLEYQCLNVSSQPLEMKNIEFKVENIMSIQKLKDYQLPIVLAQDECVKIIYRILIETSDLKAIYTVLTQKKDLTEYDLRLGQIHLEWGTCGNYYGTQKTCLVRIYPINLRPSKSIQIEKEVISTIEIDIELGILFDVPQLDLAIKLEELEMKAIKIVGMSQMKLNYPPGLRTRRIKLDVVAYNCGVHQIKGIKLYDPKTMKNISYKNFLSVFVVNKQQNQRAQQQLNAQDVNLLDLEINQPIKVENQNLLDLITKHQLTSMTEEIYEQVQLEKLRMSESKKVDDQQSIQMRKLVSNTENNSIHNQEPLFSFDQLLSQVGFGSYQLWIYLIMGLLGVTEGAQITLFTLMIPILKNQWNVPDSLNSLQASFVFVGFLTGSMMSGQFSDRFGRRGPFLYSSFLTCLVTLATILCQDIYQLLFVRGIMGVLVGFFSPCGVTMLSEITQIEVRGRYMSLITLTFSLGQLFGLWIASFFLINFDDGNWRAMTFYCAIPGMLAWLLCVLKLQESARFALLNGRKEEAFEIIQQMTTLNHSQFVLTDDVKQQLINWANMMNKIAKQQENASISSLFDKEKWFVTCLVWFNWFTLSFIYYGIVMMLPTFLQGLKLGDSYLAVHKLLQLVISSISDIIGAAAASVIIDIKYLGRKNSLILFFFIQALSCVAAYFDDPSRFMLWTNFCKFFLSMTFIFSFQYTAEVYSTKIRTTGVGMANGVGRLGGVIMPWICLYLSSMDLLSPFLLFTVISFMTSLTNCFLPYDTLGKEIE</sequence>
<feature type="transmembrane region" description="Helical" evidence="6">
    <location>
        <begin position="561"/>
        <end position="579"/>
    </location>
</feature>
<accession>A0A8S1VTK7</accession>
<feature type="transmembrane region" description="Helical" evidence="6">
    <location>
        <begin position="907"/>
        <end position="926"/>
    </location>
</feature>
<feature type="transmembrane region" description="Helical" evidence="6">
    <location>
        <begin position="813"/>
        <end position="833"/>
    </location>
</feature>
<dbReference type="PROSITE" id="PS50850">
    <property type="entry name" value="MFS"/>
    <property type="match status" value="1"/>
</dbReference>
<evidence type="ECO:0000256" key="1">
    <source>
        <dbReference type="ARBA" id="ARBA00004141"/>
    </source>
</evidence>
<feature type="transmembrane region" description="Helical" evidence="6">
    <location>
        <begin position="845"/>
        <end position="861"/>
    </location>
</feature>
<dbReference type="InterPro" id="IPR020846">
    <property type="entry name" value="MFS_dom"/>
</dbReference>
<dbReference type="AlphaFoldDB" id="A0A8S1VTK7"/>
<dbReference type="CDD" id="cd17316">
    <property type="entry name" value="MFS_SV2_like"/>
    <property type="match status" value="1"/>
</dbReference>
<dbReference type="PROSITE" id="PS00216">
    <property type="entry name" value="SUGAR_TRANSPORT_1"/>
    <property type="match status" value="1"/>
</dbReference>
<evidence type="ECO:0000313" key="8">
    <source>
        <dbReference type="EMBL" id="CAD8181168.1"/>
    </source>
</evidence>
<keyword evidence="9" id="KW-1185">Reference proteome</keyword>
<evidence type="ECO:0000256" key="6">
    <source>
        <dbReference type="SAM" id="Phobius"/>
    </source>
</evidence>
<dbReference type="Pfam" id="PF23643">
    <property type="entry name" value="TRAPPC13_C"/>
    <property type="match status" value="1"/>
</dbReference>
<dbReference type="Pfam" id="PF07690">
    <property type="entry name" value="MFS_1"/>
    <property type="match status" value="1"/>
</dbReference>
<proteinExistence type="predicted"/>
<dbReference type="InterPro" id="IPR005829">
    <property type="entry name" value="Sugar_transporter_CS"/>
</dbReference>
<evidence type="ECO:0000313" key="9">
    <source>
        <dbReference type="Proteomes" id="UP000683925"/>
    </source>
</evidence>
<dbReference type="InterPro" id="IPR055428">
    <property type="entry name" value="TRAPPC13_C"/>
</dbReference>
<evidence type="ECO:0000256" key="5">
    <source>
        <dbReference type="ARBA" id="ARBA00023136"/>
    </source>
</evidence>
<dbReference type="InterPro" id="IPR011701">
    <property type="entry name" value="MFS"/>
</dbReference>
<evidence type="ECO:0000259" key="7">
    <source>
        <dbReference type="PROSITE" id="PS50850"/>
    </source>
</evidence>
<evidence type="ECO:0000256" key="2">
    <source>
        <dbReference type="ARBA" id="ARBA00022448"/>
    </source>
</evidence>
<gene>
    <name evidence="8" type="ORF">POCTA_138.1.T0760169</name>
</gene>
<dbReference type="Proteomes" id="UP000683925">
    <property type="component" value="Unassembled WGS sequence"/>
</dbReference>
<feature type="transmembrane region" description="Helical" evidence="6">
    <location>
        <begin position="591"/>
        <end position="612"/>
    </location>
</feature>
<comment type="caution">
    <text evidence="8">The sequence shown here is derived from an EMBL/GenBank/DDBJ whole genome shotgun (WGS) entry which is preliminary data.</text>
</comment>
<evidence type="ECO:0000256" key="3">
    <source>
        <dbReference type="ARBA" id="ARBA00022692"/>
    </source>
</evidence>
<feature type="transmembrane region" description="Helical" evidence="6">
    <location>
        <begin position="618"/>
        <end position="636"/>
    </location>
</feature>
<dbReference type="GO" id="GO:0016020">
    <property type="term" value="C:membrane"/>
    <property type="evidence" value="ECO:0007669"/>
    <property type="project" value="UniProtKB-SubCell"/>
</dbReference>
<evidence type="ECO:0000256" key="4">
    <source>
        <dbReference type="ARBA" id="ARBA00022989"/>
    </source>
</evidence>
<feature type="transmembrane region" description="Helical" evidence="6">
    <location>
        <begin position="522"/>
        <end position="549"/>
    </location>
</feature>